<comment type="caution">
    <text evidence="1">The sequence shown here is derived from an EMBL/GenBank/DDBJ whole genome shotgun (WGS) entry which is preliminary data.</text>
</comment>
<sequence>MNENDTDAVIAHEDRVAAARDRANDRRDKADANAYRGLMASSDTSRYEEMAGQRETIGAALSREATAGAGAYSPGALGDAGKVLVAARDAYVAGQNGAAVAASSVKRTLDDQLANPAGKVAVAEELIESGRRELGKASADAMALADTAIALLTEDALPKVPAGQEMVAREDAKMLLGAAHSAVSAQAAAVRYVEQHDDSVAAMLADRHWLKMYVTGRGWSGTDVDRLYDAISSAAVRKAATSSDSRRKASALAIGHAQGIRRAAGSLPTLGATLDPRRSR</sequence>
<name>A0A7Y9DY41_9PSEU</name>
<proteinExistence type="predicted"/>
<dbReference type="EMBL" id="JACCBN010000001">
    <property type="protein sequence ID" value="NYD37693.1"/>
    <property type="molecule type" value="Genomic_DNA"/>
</dbReference>
<accession>A0A7Y9DY41</accession>
<evidence type="ECO:0000313" key="1">
    <source>
        <dbReference type="EMBL" id="NYD37693.1"/>
    </source>
</evidence>
<keyword evidence="2" id="KW-1185">Reference proteome</keyword>
<dbReference type="Proteomes" id="UP000535890">
    <property type="component" value="Unassembled WGS sequence"/>
</dbReference>
<reference evidence="1 2" key="1">
    <citation type="submission" date="2020-07" db="EMBL/GenBank/DDBJ databases">
        <title>Sequencing the genomes of 1000 actinobacteria strains.</title>
        <authorList>
            <person name="Klenk H.-P."/>
        </authorList>
    </citation>
    <scope>NUCLEOTIDE SEQUENCE [LARGE SCALE GENOMIC DNA]</scope>
    <source>
        <strain evidence="1 2">DSM 45772</strain>
    </source>
</reference>
<dbReference type="AlphaFoldDB" id="A0A7Y9DY41"/>
<dbReference type="RefSeq" id="WP_179795243.1">
    <property type="nucleotide sequence ID" value="NZ_BAABHP010000025.1"/>
</dbReference>
<organism evidence="1 2">
    <name type="scientific">Actinomycetospora corticicola</name>
    <dbReference type="NCBI Taxonomy" id="663602"/>
    <lineage>
        <taxon>Bacteria</taxon>
        <taxon>Bacillati</taxon>
        <taxon>Actinomycetota</taxon>
        <taxon>Actinomycetes</taxon>
        <taxon>Pseudonocardiales</taxon>
        <taxon>Pseudonocardiaceae</taxon>
        <taxon>Actinomycetospora</taxon>
    </lineage>
</organism>
<evidence type="ECO:0000313" key="2">
    <source>
        <dbReference type="Proteomes" id="UP000535890"/>
    </source>
</evidence>
<gene>
    <name evidence="1" type="ORF">BJ983_003795</name>
</gene>
<protein>
    <submittedName>
        <fullName evidence="1">Uncharacterized protein</fullName>
    </submittedName>
</protein>